<protein>
    <submittedName>
        <fullName evidence="1">Lysophospholipase 2</fullName>
    </submittedName>
</protein>
<evidence type="ECO:0000313" key="2">
    <source>
        <dbReference type="Proteomes" id="UP000742417"/>
    </source>
</evidence>
<organism evidence="1 2">
    <name type="scientific">Candida africana</name>
    <dbReference type="NCBI Taxonomy" id="241526"/>
    <lineage>
        <taxon>Eukaryota</taxon>
        <taxon>Fungi</taxon>
        <taxon>Dikarya</taxon>
        <taxon>Ascomycota</taxon>
        <taxon>Saccharomycotina</taxon>
        <taxon>Pichiomycetes</taxon>
        <taxon>Debaryomycetaceae</taxon>
        <taxon>Candida/Lodderomyces clade</taxon>
        <taxon>Candida</taxon>
    </lineage>
</organism>
<name>A0ACB7FRP0_9ASCO</name>
<evidence type="ECO:0000313" key="1">
    <source>
        <dbReference type="EMBL" id="KAG8203759.1"/>
    </source>
</evidence>
<proteinExistence type="predicted"/>
<dbReference type="EMBL" id="JAENJO010000002">
    <property type="protein sequence ID" value="KAG8203759.1"/>
    <property type="molecule type" value="Genomic_DNA"/>
</dbReference>
<dbReference type="Proteomes" id="UP000742417">
    <property type="component" value="Unassembled WGS sequence"/>
</dbReference>
<keyword evidence="2" id="KW-1185">Reference proteome</keyword>
<sequence length="704" mass="77261">MNLLISLLLLSISLVLGSSPSGGYAPGIVQCPINSNSNSSSSSSRNTTFSFIREADSISDLEKQWIKQRQLKVNKSLIEFLKSANLSNFNPQNFIDAKDYQGINLGLAFSGGSYRAMLNGAGQLMALDSRSSSSPSESGSGSGSGSLGGILQSANYIGGLSGSSWLLGSLAMQGWPTVEEVVFENPHDVWNLTSSRQLVNQTGLWTIVFPVMFDNMNKALSHMNFWDNNADGIKFDLEAKEKAGFETSLTDAWARGLAHQLFPKGKDNYGSSETWSDIRNIDAFANHDMPFPFVTGLGRKPGTTVYNLNSTVIEMNPFEFGSFDPSLNTFTDIKYLGTNVSNGVPVDSCVNGFDNSGFIVGSSSSLFNLFLNTLVCDNCNSLNSVIKWILKKFLTYLSKAHEDVALYKPNPFFNSQYAKSDNITTSDTLYVIDGGIGGEVIPLSTLMVKERALDIVFAFDSDTNTKTNWPDGSALISSYERQFSQQGSSSLCPYVPDTKTFLEKGLTAKPTFFGCDAKNLTALEKDGVIPPLVVYFANRPYEYYSNVSTFDLTFTDEQKKGLIKNGFDVATRLNGTIDPEFKSCIACAVIRREEERRGIEQLDQCKKCFKNYCWDGTYASGPAENYVNFTDSSLTNGSTVFYGKADAKVSSSKGGLFGFLKRDTQNDDEKEEFIGVVRESNSDSLKLSKYLTIASLFALYLVIM</sequence>
<gene>
    <name evidence="1" type="primary">PLB2</name>
    <name evidence="1" type="ORF">GWM34_00905</name>
</gene>
<reference evidence="1" key="1">
    <citation type="submission" date="2020-12" db="EMBL/GenBank/DDBJ databases">
        <title>Draft Genome of Candida africana.</title>
        <authorList>
            <person name="Ayanbimpe G.M."/>
            <person name="Enweani I.B."/>
            <person name="Aguiyi J.C."/>
            <person name="Nnadi U.P."/>
            <person name="Izam Y."/>
            <person name="Ubani A."/>
            <person name="Ngene A.C."/>
        </authorList>
    </citation>
    <scope>NUCLEOTIDE SEQUENCE</scope>
    <source>
        <strain evidence="1">CEC4854</strain>
    </source>
</reference>
<feature type="non-terminal residue" evidence="1">
    <location>
        <position position="1"/>
    </location>
</feature>
<accession>A0ACB7FRP0</accession>
<comment type="caution">
    <text evidence="1">The sequence shown here is derived from an EMBL/GenBank/DDBJ whole genome shotgun (WGS) entry which is preliminary data.</text>
</comment>